<feature type="region of interest" description="Disordered" evidence="1">
    <location>
        <begin position="1"/>
        <end position="48"/>
    </location>
</feature>
<comment type="caution">
    <text evidence="2">The sequence shown here is derived from an EMBL/GenBank/DDBJ whole genome shotgun (WGS) entry which is preliminary data.</text>
</comment>
<proteinExistence type="predicted"/>
<keyword evidence="4" id="KW-1185">Reference proteome</keyword>
<accession>A0A4Y2T7N2</accession>
<name>A0A4Y2T7N2_ARAVE</name>
<gene>
    <name evidence="3" type="ORF">AVEN_171969_1</name>
    <name evidence="2" type="ORF">AVEN_55956_1</name>
</gene>
<dbReference type="EMBL" id="BGPR01026695">
    <property type="protein sequence ID" value="GBN96635.1"/>
    <property type="molecule type" value="Genomic_DNA"/>
</dbReference>
<protein>
    <submittedName>
        <fullName evidence="2">Uncharacterized protein</fullName>
    </submittedName>
</protein>
<feature type="compositionally biased region" description="Polar residues" evidence="1">
    <location>
        <begin position="26"/>
        <end position="40"/>
    </location>
</feature>
<evidence type="ECO:0000313" key="4">
    <source>
        <dbReference type="Proteomes" id="UP000499080"/>
    </source>
</evidence>
<dbReference type="AlphaFoldDB" id="A0A4Y2T7N2"/>
<dbReference type="Proteomes" id="UP000499080">
    <property type="component" value="Unassembled WGS sequence"/>
</dbReference>
<sequence length="97" mass="11392">MQLEFPSQPKSCGTPDGETRSGPAQHDSTNQHLMRNSQSPLALLSKDNRGRERKRRLLFFKHEEAKYKKMIIEVKRECFITFLDISKEQCRPGKEHY</sequence>
<reference evidence="2 4" key="1">
    <citation type="journal article" date="2019" name="Sci. Rep.">
        <title>Orb-weaving spider Araneus ventricosus genome elucidates the spidroin gene catalogue.</title>
        <authorList>
            <person name="Kono N."/>
            <person name="Nakamura H."/>
            <person name="Ohtoshi R."/>
            <person name="Moran D.A.P."/>
            <person name="Shinohara A."/>
            <person name="Yoshida Y."/>
            <person name="Fujiwara M."/>
            <person name="Mori M."/>
            <person name="Tomita M."/>
            <person name="Arakawa K."/>
        </authorList>
    </citation>
    <scope>NUCLEOTIDE SEQUENCE [LARGE SCALE GENOMIC DNA]</scope>
</reference>
<dbReference type="EMBL" id="BGPR01026694">
    <property type="protein sequence ID" value="GBN96634.1"/>
    <property type="molecule type" value="Genomic_DNA"/>
</dbReference>
<evidence type="ECO:0000313" key="2">
    <source>
        <dbReference type="EMBL" id="GBN96634.1"/>
    </source>
</evidence>
<evidence type="ECO:0000313" key="3">
    <source>
        <dbReference type="EMBL" id="GBN96635.1"/>
    </source>
</evidence>
<organism evidence="2 4">
    <name type="scientific">Araneus ventricosus</name>
    <name type="common">Orbweaver spider</name>
    <name type="synonym">Epeira ventricosa</name>
    <dbReference type="NCBI Taxonomy" id="182803"/>
    <lineage>
        <taxon>Eukaryota</taxon>
        <taxon>Metazoa</taxon>
        <taxon>Ecdysozoa</taxon>
        <taxon>Arthropoda</taxon>
        <taxon>Chelicerata</taxon>
        <taxon>Arachnida</taxon>
        <taxon>Araneae</taxon>
        <taxon>Araneomorphae</taxon>
        <taxon>Entelegynae</taxon>
        <taxon>Araneoidea</taxon>
        <taxon>Araneidae</taxon>
        <taxon>Araneus</taxon>
    </lineage>
</organism>
<evidence type="ECO:0000256" key="1">
    <source>
        <dbReference type="SAM" id="MobiDB-lite"/>
    </source>
</evidence>